<evidence type="ECO:0000313" key="2">
    <source>
        <dbReference type="Proteomes" id="UP001235343"/>
    </source>
</evidence>
<comment type="caution">
    <text evidence="1">The sequence shown here is derived from an EMBL/GenBank/DDBJ whole genome shotgun (WGS) entry which is preliminary data.</text>
</comment>
<dbReference type="Proteomes" id="UP001235343">
    <property type="component" value="Unassembled WGS sequence"/>
</dbReference>
<dbReference type="RefSeq" id="WP_285933457.1">
    <property type="nucleotide sequence ID" value="NZ_JASTZU010000058.1"/>
</dbReference>
<sequence length="136" mass="15803">MKTFKLISLDVLEKENNKVVAHSVPLLDGLIIDREDEKNQWVIEFLLNYSELDYFLELKNKNESILLRVKITKESNSPATFLSTFIEINDMGKHINVLLLSELFNKNKGMVETALKDLIEEGYEGDELLNKFKKRV</sequence>
<proteinExistence type="predicted"/>
<dbReference type="EMBL" id="JASTZU010000058">
    <property type="protein sequence ID" value="MDL4842173.1"/>
    <property type="molecule type" value="Genomic_DNA"/>
</dbReference>
<dbReference type="InterPro" id="IPR025573">
    <property type="entry name" value="YwpF"/>
</dbReference>
<name>A0ABT7L8I1_9BACI</name>
<accession>A0ABT7L8I1</accession>
<keyword evidence="2" id="KW-1185">Reference proteome</keyword>
<protein>
    <submittedName>
        <fullName evidence="1">YwpF family protein</fullName>
    </submittedName>
</protein>
<evidence type="ECO:0000313" key="1">
    <source>
        <dbReference type="EMBL" id="MDL4842173.1"/>
    </source>
</evidence>
<dbReference type="Pfam" id="PF14183">
    <property type="entry name" value="YwpF"/>
    <property type="match status" value="1"/>
</dbReference>
<reference evidence="1 2" key="1">
    <citation type="submission" date="2023-06" db="EMBL/GenBank/DDBJ databases">
        <title>Aquibacillus rhizosphaerae LR5S19.</title>
        <authorList>
            <person name="Sun J.-Q."/>
        </authorList>
    </citation>
    <scope>NUCLEOTIDE SEQUENCE [LARGE SCALE GENOMIC DNA]</scope>
    <source>
        <strain evidence="1 2">LR5S19</strain>
    </source>
</reference>
<organism evidence="1 2">
    <name type="scientific">Aquibacillus rhizosphaerae</name>
    <dbReference type="NCBI Taxonomy" id="3051431"/>
    <lineage>
        <taxon>Bacteria</taxon>
        <taxon>Bacillati</taxon>
        <taxon>Bacillota</taxon>
        <taxon>Bacilli</taxon>
        <taxon>Bacillales</taxon>
        <taxon>Bacillaceae</taxon>
        <taxon>Aquibacillus</taxon>
    </lineage>
</organism>
<gene>
    <name evidence="1" type="ORF">QQS35_17175</name>
</gene>